<proteinExistence type="predicted"/>
<feature type="transmembrane region" description="Helical" evidence="1">
    <location>
        <begin position="75"/>
        <end position="99"/>
    </location>
</feature>
<reference evidence="2 3" key="1">
    <citation type="journal article" date="2007" name="Nature">
        <title>Evolution of genes and genomes on the Drosophila phylogeny.</title>
        <authorList>
            <consortium name="Drosophila 12 Genomes Consortium"/>
            <person name="Clark A.G."/>
            <person name="Eisen M.B."/>
            <person name="Smith D.R."/>
            <person name="Bergman C.M."/>
            <person name="Oliver B."/>
            <person name="Markow T.A."/>
            <person name="Kaufman T.C."/>
            <person name="Kellis M."/>
            <person name="Gelbart W."/>
            <person name="Iyer V.N."/>
            <person name="Pollard D.A."/>
            <person name="Sackton T.B."/>
            <person name="Larracuente A.M."/>
            <person name="Singh N.D."/>
            <person name="Abad J.P."/>
            <person name="Abt D.N."/>
            <person name="Adryan B."/>
            <person name="Aguade M."/>
            <person name="Akashi H."/>
            <person name="Anderson W.W."/>
            <person name="Aquadro C.F."/>
            <person name="Ardell D.H."/>
            <person name="Arguello R."/>
            <person name="Artieri C.G."/>
            <person name="Barbash D.A."/>
            <person name="Barker D."/>
            <person name="Barsanti P."/>
            <person name="Batterham P."/>
            <person name="Batzoglou S."/>
            <person name="Begun D."/>
            <person name="Bhutkar A."/>
            <person name="Blanco E."/>
            <person name="Bosak S.A."/>
            <person name="Bradley R.K."/>
            <person name="Brand A.D."/>
            <person name="Brent M.R."/>
            <person name="Brooks A.N."/>
            <person name="Brown R.H."/>
            <person name="Butlin R.K."/>
            <person name="Caggese C."/>
            <person name="Calvi B.R."/>
            <person name="Bernardo de Carvalho A."/>
            <person name="Caspi A."/>
            <person name="Castrezana S."/>
            <person name="Celniker S.E."/>
            <person name="Chang J.L."/>
            <person name="Chapple C."/>
            <person name="Chatterji S."/>
            <person name="Chinwalla A."/>
            <person name="Civetta A."/>
            <person name="Clifton S.W."/>
            <person name="Comeron J.M."/>
            <person name="Costello J.C."/>
            <person name="Coyne J.A."/>
            <person name="Daub J."/>
            <person name="David R.G."/>
            <person name="Delcher A.L."/>
            <person name="Delehaunty K."/>
            <person name="Do C.B."/>
            <person name="Ebling H."/>
            <person name="Edwards K."/>
            <person name="Eickbush T."/>
            <person name="Evans J.D."/>
            <person name="Filipski A."/>
            <person name="Findeiss S."/>
            <person name="Freyhult E."/>
            <person name="Fulton L."/>
            <person name="Fulton R."/>
            <person name="Garcia A.C."/>
            <person name="Gardiner A."/>
            <person name="Garfield D.A."/>
            <person name="Garvin B.E."/>
            <person name="Gibson G."/>
            <person name="Gilbert D."/>
            <person name="Gnerre S."/>
            <person name="Godfrey J."/>
            <person name="Good R."/>
            <person name="Gotea V."/>
            <person name="Gravely B."/>
            <person name="Greenberg A.J."/>
            <person name="Griffiths-Jones S."/>
            <person name="Gross S."/>
            <person name="Guigo R."/>
            <person name="Gustafson E.A."/>
            <person name="Haerty W."/>
            <person name="Hahn M.W."/>
            <person name="Halligan D.L."/>
            <person name="Halpern A.L."/>
            <person name="Halter G.M."/>
            <person name="Han M.V."/>
            <person name="Heger A."/>
            <person name="Hillier L."/>
            <person name="Hinrichs A.S."/>
            <person name="Holmes I."/>
            <person name="Hoskins R.A."/>
            <person name="Hubisz M.J."/>
            <person name="Hultmark D."/>
            <person name="Huntley M.A."/>
            <person name="Jaffe D.B."/>
            <person name="Jagadeeshan S."/>
            <person name="Jeck W.R."/>
            <person name="Johnson J."/>
            <person name="Jones C.D."/>
            <person name="Jordan W.C."/>
            <person name="Karpen G.H."/>
            <person name="Kataoka E."/>
            <person name="Keightley P.D."/>
            <person name="Kheradpour P."/>
            <person name="Kirkness E.F."/>
            <person name="Koerich L.B."/>
            <person name="Kristiansen K."/>
            <person name="Kudrna D."/>
            <person name="Kulathinal R.J."/>
            <person name="Kumar S."/>
            <person name="Kwok R."/>
            <person name="Lander E."/>
            <person name="Langley C.H."/>
            <person name="Lapoint R."/>
            <person name="Lazzaro B.P."/>
            <person name="Lee S.J."/>
            <person name="Levesque L."/>
            <person name="Li R."/>
            <person name="Lin C.F."/>
            <person name="Lin M.F."/>
            <person name="Lindblad-Toh K."/>
            <person name="Llopart A."/>
            <person name="Long M."/>
            <person name="Low L."/>
            <person name="Lozovsky E."/>
            <person name="Lu J."/>
            <person name="Luo M."/>
            <person name="Machado C.A."/>
            <person name="Makalowski W."/>
            <person name="Marzo M."/>
            <person name="Matsuda M."/>
            <person name="Matzkin L."/>
            <person name="McAllister B."/>
            <person name="McBride C.S."/>
            <person name="McKernan B."/>
            <person name="McKernan K."/>
            <person name="Mendez-Lago M."/>
            <person name="Minx P."/>
            <person name="Mollenhauer M.U."/>
            <person name="Montooth K."/>
            <person name="Mount S.M."/>
            <person name="Mu X."/>
            <person name="Myers E."/>
            <person name="Negre B."/>
            <person name="Newfeld S."/>
            <person name="Nielsen R."/>
            <person name="Noor M.A."/>
            <person name="O'Grady P."/>
            <person name="Pachter L."/>
            <person name="Papaceit M."/>
            <person name="Parisi M.J."/>
            <person name="Parisi M."/>
            <person name="Parts L."/>
            <person name="Pedersen J.S."/>
            <person name="Pesole G."/>
            <person name="Phillippy A.M."/>
            <person name="Ponting C.P."/>
            <person name="Pop M."/>
            <person name="Porcelli D."/>
            <person name="Powell J.R."/>
            <person name="Prohaska S."/>
            <person name="Pruitt K."/>
            <person name="Puig M."/>
            <person name="Quesneville H."/>
            <person name="Ram K.R."/>
            <person name="Rand D."/>
            <person name="Rasmussen M.D."/>
            <person name="Reed L.K."/>
            <person name="Reenan R."/>
            <person name="Reily A."/>
            <person name="Remington K.A."/>
            <person name="Rieger T.T."/>
            <person name="Ritchie M.G."/>
            <person name="Robin C."/>
            <person name="Rogers Y.H."/>
            <person name="Rohde C."/>
            <person name="Rozas J."/>
            <person name="Rubenfield M.J."/>
            <person name="Ruiz A."/>
            <person name="Russo S."/>
            <person name="Salzberg S.L."/>
            <person name="Sanchez-Gracia A."/>
            <person name="Saranga D.J."/>
            <person name="Sato H."/>
            <person name="Schaeffer S.W."/>
            <person name="Schatz M.C."/>
            <person name="Schlenke T."/>
            <person name="Schwartz R."/>
            <person name="Segarra C."/>
            <person name="Singh R.S."/>
            <person name="Sirot L."/>
            <person name="Sirota M."/>
            <person name="Sisneros N.B."/>
            <person name="Smith C.D."/>
            <person name="Smith T.F."/>
            <person name="Spieth J."/>
            <person name="Stage D.E."/>
            <person name="Stark A."/>
            <person name="Stephan W."/>
            <person name="Strausberg R.L."/>
            <person name="Strempel S."/>
            <person name="Sturgill D."/>
            <person name="Sutton G."/>
            <person name="Sutton G.G."/>
            <person name="Tao W."/>
            <person name="Teichmann S."/>
            <person name="Tobari Y.N."/>
            <person name="Tomimura Y."/>
            <person name="Tsolas J.M."/>
            <person name="Valente V.L."/>
            <person name="Venter E."/>
            <person name="Venter J.C."/>
            <person name="Vicario S."/>
            <person name="Vieira F.G."/>
            <person name="Vilella A.J."/>
            <person name="Villasante A."/>
            <person name="Walenz B."/>
            <person name="Wang J."/>
            <person name="Wasserman M."/>
            <person name="Watts T."/>
            <person name="Wilson D."/>
            <person name="Wilson R.K."/>
            <person name="Wing R.A."/>
            <person name="Wolfner M.F."/>
            <person name="Wong A."/>
            <person name="Wong G.K."/>
            <person name="Wu C.I."/>
            <person name="Wu G."/>
            <person name="Yamamoto D."/>
            <person name="Yang H.P."/>
            <person name="Yang S.P."/>
            <person name="Yorke J.A."/>
            <person name="Yoshida K."/>
            <person name="Zdobnov E."/>
            <person name="Zhang P."/>
            <person name="Zhang Y."/>
            <person name="Zimin A.V."/>
            <person name="Baldwin J."/>
            <person name="Abdouelleil A."/>
            <person name="Abdulkadir J."/>
            <person name="Abebe A."/>
            <person name="Abera B."/>
            <person name="Abreu J."/>
            <person name="Acer S.C."/>
            <person name="Aftuck L."/>
            <person name="Alexander A."/>
            <person name="An P."/>
            <person name="Anderson E."/>
            <person name="Anderson S."/>
            <person name="Arachi H."/>
            <person name="Azer M."/>
            <person name="Bachantsang P."/>
            <person name="Barry A."/>
            <person name="Bayul T."/>
            <person name="Berlin A."/>
            <person name="Bessette D."/>
            <person name="Bloom T."/>
            <person name="Blye J."/>
            <person name="Boguslavskiy L."/>
            <person name="Bonnet C."/>
            <person name="Boukhgalter B."/>
            <person name="Bourzgui I."/>
            <person name="Brown A."/>
            <person name="Cahill P."/>
            <person name="Channer S."/>
            <person name="Cheshatsang Y."/>
            <person name="Chuda L."/>
            <person name="Citroen M."/>
            <person name="Collymore A."/>
            <person name="Cooke P."/>
            <person name="Costello M."/>
            <person name="D'Aco K."/>
            <person name="Daza R."/>
            <person name="De Haan G."/>
            <person name="DeGray S."/>
            <person name="DeMaso C."/>
            <person name="Dhargay N."/>
            <person name="Dooley K."/>
            <person name="Dooley E."/>
            <person name="Doricent M."/>
            <person name="Dorje P."/>
            <person name="Dorjee K."/>
            <person name="Dupes A."/>
            <person name="Elong R."/>
            <person name="Falk J."/>
            <person name="Farina A."/>
            <person name="Faro S."/>
            <person name="Ferguson D."/>
            <person name="Fisher S."/>
            <person name="Foley C.D."/>
            <person name="Franke A."/>
            <person name="Friedrich D."/>
            <person name="Gadbois L."/>
            <person name="Gearin G."/>
            <person name="Gearin C.R."/>
            <person name="Giannoukos G."/>
            <person name="Goode T."/>
            <person name="Graham J."/>
            <person name="Grandbois E."/>
            <person name="Grewal S."/>
            <person name="Gyaltsen K."/>
            <person name="Hafez N."/>
            <person name="Hagos B."/>
            <person name="Hall J."/>
            <person name="Henson C."/>
            <person name="Hollinger A."/>
            <person name="Honan T."/>
            <person name="Huard M.D."/>
            <person name="Hughes L."/>
            <person name="Hurhula B."/>
            <person name="Husby M.E."/>
            <person name="Kamat A."/>
            <person name="Kanga B."/>
            <person name="Kashin S."/>
            <person name="Khazanovich D."/>
            <person name="Kisner P."/>
            <person name="Lance K."/>
            <person name="Lara M."/>
            <person name="Lee W."/>
            <person name="Lennon N."/>
            <person name="Letendre F."/>
            <person name="LeVine R."/>
            <person name="Lipovsky A."/>
            <person name="Liu X."/>
            <person name="Liu J."/>
            <person name="Liu S."/>
            <person name="Lokyitsang T."/>
            <person name="Lokyitsang Y."/>
            <person name="Lubonja R."/>
            <person name="Lui A."/>
            <person name="MacDonald P."/>
            <person name="Magnisalis V."/>
            <person name="Maru K."/>
            <person name="Matthews C."/>
            <person name="McCusker W."/>
            <person name="McDonough S."/>
            <person name="Mehta T."/>
            <person name="Meldrim J."/>
            <person name="Meneus L."/>
            <person name="Mihai O."/>
            <person name="Mihalev A."/>
            <person name="Mihova T."/>
            <person name="Mittelman R."/>
            <person name="Mlenga V."/>
            <person name="Montmayeur A."/>
            <person name="Mulrain L."/>
            <person name="Navidi A."/>
            <person name="Naylor J."/>
            <person name="Negash T."/>
            <person name="Nguyen T."/>
            <person name="Nguyen N."/>
            <person name="Nicol R."/>
            <person name="Norbu C."/>
            <person name="Norbu N."/>
            <person name="Novod N."/>
            <person name="O'Neill B."/>
            <person name="Osman S."/>
            <person name="Markiewicz E."/>
            <person name="Oyono O.L."/>
            <person name="Patti C."/>
            <person name="Phunkhang P."/>
            <person name="Pierre F."/>
            <person name="Priest M."/>
            <person name="Raghuraman S."/>
            <person name="Rege F."/>
            <person name="Reyes R."/>
            <person name="Rise C."/>
            <person name="Rogov P."/>
            <person name="Ross K."/>
            <person name="Ryan E."/>
            <person name="Settipalli S."/>
            <person name="Shea T."/>
            <person name="Sherpa N."/>
            <person name="Shi L."/>
            <person name="Shih D."/>
            <person name="Sparrow T."/>
            <person name="Spaulding J."/>
            <person name="Stalker J."/>
            <person name="Stange-Thomann N."/>
            <person name="Stavropoulos S."/>
            <person name="Stone C."/>
            <person name="Strader C."/>
            <person name="Tesfaye S."/>
            <person name="Thomson T."/>
            <person name="Thoulutsang Y."/>
            <person name="Thoulutsang D."/>
            <person name="Topham K."/>
            <person name="Topping I."/>
            <person name="Tsamla T."/>
            <person name="Vassiliev H."/>
            <person name="Vo A."/>
            <person name="Wangchuk T."/>
            <person name="Wangdi T."/>
            <person name="Weiand M."/>
            <person name="Wilkinson J."/>
            <person name="Wilson A."/>
            <person name="Yadav S."/>
            <person name="Young G."/>
            <person name="Yu Q."/>
            <person name="Zembek L."/>
            <person name="Zhong D."/>
            <person name="Zimmer A."/>
            <person name="Zwirko Z."/>
            <person name="Jaffe D.B."/>
            <person name="Alvarez P."/>
            <person name="Brockman W."/>
            <person name="Butler J."/>
            <person name="Chin C."/>
            <person name="Gnerre S."/>
            <person name="Grabherr M."/>
            <person name="Kleber M."/>
            <person name="Mauceli E."/>
            <person name="MacCallum I."/>
        </authorList>
    </citation>
    <scope>NUCLEOTIDE SEQUENCE [LARGE SCALE GENOMIC DNA]</scope>
    <source>
        <strain evidence="3">Tucson 15287-2541.00</strain>
    </source>
</reference>
<dbReference type="OMA" id="FELMIIC"/>
<keyword evidence="3" id="KW-1185">Reference proteome</keyword>
<dbReference type="KEGG" id="dgr:6558897"/>
<dbReference type="eggNOG" id="ENOG502TKNE">
    <property type="taxonomic scope" value="Eukaryota"/>
</dbReference>
<keyword evidence="1" id="KW-0812">Transmembrane</keyword>
<organism evidence="3">
    <name type="scientific">Drosophila grimshawi</name>
    <name type="common">Hawaiian fruit fly</name>
    <name type="synonym">Idiomyia grimshawi</name>
    <dbReference type="NCBI Taxonomy" id="7222"/>
    <lineage>
        <taxon>Eukaryota</taxon>
        <taxon>Metazoa</taxon>
        <taxon>Ecdysozoa</taxon>
        <taxon>Arthropoda</taxon>
        <taxon>Hexapoda</taxon>
        <taxon>Insecta</taxon>
        <taxon>Pterygota</taxon>
        <taxon>Neoptera</taxon>
        <taxon>Endopterygota</taxon>
        <taxon>Diptera</taxon>
        <taxon>Brachycera</taxon>
        <taxon>Muscomorpha</taxon>
        <taxon>Ephydroidea</taxon>
        <taxon>Drosophilidae</taxon>
        <taxon>Drosophila</taxon>
        <taxon>Hawaiian Drosophila</taxon>
    </lineage>
</organism>
<evidence type="ECO:0000313" key="2">
    <source>
        <dbReference type="EMBL" id="EDV96927.1"/>
    </source>
</evidence>
<keyword evidence="1" id="KW-1133">Transmembrane helix</keyword>
<protein>
    <submittedName>
        <fullName evidence="2">GH16546</fullName>
    </submittedName>
</protein>
<dbReference type="HOGENOM" id="CLU_2280269_0_0_1"/>
<dbReference type="AlphaFoldDB" id="B4J1K7"/>
<feature type="transmembrane region" description="Helical" evidence="1">
    <location>
        <begin position="6"/>
        <end position="32"/>
    </location>
</feature>
<dbReference type="OrthoDB" id="7837036at2759"/>
<dbReference type="InParanoid" id="B4J1K7"/>
<name>B4J1K7_DROGR</name>
<dbReference type="EMBL" id="CH916366">
    <property type="protein sequence ID" value="EDV96927.1"/>
    <property type="molecule type" value="Genomic_DNA"/>
</dbReference>
<keyword evidence="1" id="KW-0472">Membrane</keyword>
<dbReference type="Proteomes" id="UP000001070">
    <property type="component" value="Unassembled WGS sequence"/>
</dbReference>
<gene>
    <name evidence="2" type="primary">Dgri\GH16546</name>
    <name evidence="2" type="ORF">Dgri_GH16546</name>
</gene>
<evidence type="ECO:0000313" key="3">
    <source>
        <dbReference type="Proteomes" id="UP000001070"/>
    </source>
</evidence>
<accession>B4J1K7</accession>
<sequence>MVSALNGFGLAIGCVDITGAVFFELMIICILWRRNGIQTVVKSQTQLQQQQQQQEQLEKGYVTGFLGNRVSPWMLWIYLLLLNMWIVVSLLMVTGIILVRVV</sequence>
<dbReference type="PhylomeDB" id="B4J1K7"/>
<evidence type="ECO:0000256" key="1">
    <source>
        <dbReference type="SAM" id="Phobius"/>
    </source>
</evidence>